<dbReference type="Pfam" id="PF22699">
    <property type="entry name" value="GMIP-like_FCH"/>
    <property type="match status" value="1"/>
</dbReference>
<evidence type="ECO:0000256" key="1">
    <source>
        <dbReference type="ARBA" id="ARBA00022468"/>
    </source>
</evidence>
<dbReference type="SUPFAM" id="SSF57889">
    <property type="entry name" value="Cysteine-rich domain"/>
    <property type="match status" value="1"/>
</dbReference>
<dbReference type="InterPro" id="IPR031160">
    <property type="entry name" value="F_BAR_dom"/>
</dbReference>
<evidence type="ECO:0000256" key="2">
    <source>
        <dbReference type="ARBA" id="ARBA00022723"/>
    </source>
</evidence>
<evidence type="ECO:0000259" key="9">
    <source>
        <dbReference type="PROSITE" id="PS50238"/>
    </source>
</evidence>
<reference evidence="11 12" key="1">
    <citation type="journal article" date="2019" name="Mol. Ecol. Resour.">
        <title>Chromosome-level genome assembly of Triplophysa tibetana, a fish adapted to the harsh high-altitude environment of the Tibetan Plateau.</title>
        <authorList>
            <person name="Yang X."/>
            <person name="Liu H."/>
            <person name="Ma Z."/>
            <person name="Zou Y."/>
            <person name="Zou M."/>
            <person name="Mao Y."/>
            <person name="Li X."/>
            <person name="Wang H."/>
            <person name="Chen T."/>
            <person name="Wang W."/>
            <person name="Yang R."/>
        </authorList>
    </citation>
    <scope>NUCLEOTIDE SEQUENCE [LARGE SCALE GENOMIC DNA]</scope>
    <source>
        <strain evidence="11">TTIB1903HZAU</strain>
        <tissue evidence="11">Muscle</tissue>
    </source>
</reference>
<evidence type="ECO:0000256" key="6">
    <source>
        <dbReference type="PROSITE-ProRule" id="PRU01077"/>
    </source>
</evidence>
<feature type="domain" description="Rho-GAP" evidence="9">
    <location>
        <begin position="526"/>
        <end position="730"/>
    </location>
</feature>
<dbReference type="GO" id="GO:0005886">
    <property type="term" value="C:plasma membrane"/>
    <property type="evidence" value="ECO:0007669"/>
    <property type="project" value="TreeGrafter"/>
</dbReference>
<sequence length="999" mass="112040">MIVKEHWPSTALEEEKLVLTVDELLDSDSMSIPDISADTTLNTDLDDTTGDDEFEAIYQKSEESYVGTYAQDPDLTLCRCEGGVEVALGYAKMWCRYAKDLLTWMDKRISLEQEFAKSIMRAAEAAKSCIAQQDMMPLQQIYSLAMDHDLRNSNTAKHTAELLQQRCYQALSAKKNEIDKWRREFKEQWSKEQKRMHDAVSALRRARQQYIQRSEELEKAKAMTAKAEEETGGNKTLDKRRKSRDEAKSKVTEAEMLYRQCVCEANCHQEELEKVKQRIIVHMRKLICQGDTVLKEATVNMFYFQRQQTESVPLGYQNLESSCRPCDAGEPYLLYISGKSLSGQPLQNFRFQEFIPPGKRSPPTGRRKPSSAPSFQDSYALPDDLKHSSSLVEGRRPGHSDSDSKGGSSESLSSPAHGNRKLPKASSTGTMSSDDLDEKDALQEAESEETLADSNGTLGKPRLPSRAALTHRLRKMKSKMVKCKQCDNYILVNGIECEECGLAVHRKCLEVCQMECEHRRGFIFGVEFGLLPRESPDVVPFVVLRCTEEIESRALTVQGVYRISGSKPRVLKLCQAFEIQKDQVDLSDLSPHDITSVLKHFFKELPEPLLTFDLYNDFIYMGKEIQRLSEKEHVAETPGISESIVCKLRDLTGRLPQCNLNAVQHMMAHLNKVAEYYEDNKMSPGNLGIIFGPTLLRPLVSGDVSMVALLETSYQALLVEFMISRYDKIFGPVTRSSTPPPPAPTAPLPETPHRASCPLPPSPQDPGASSRVRPCSMENRTLKRDSSEGYISDKSSSNEAMDQLSPEATGRAVLAMRATASPQGHLEISAENHLQTQSRDHFSRQPVKYYRQGSSGALSHTMRSLSMEEENAARKGLLLGSADSSRSSSPEPQTPAKPLSRLHSSETLGLQKKTGYTPENQTVPHGAVKRTESDEVVNVGQIDTQNTNQSNNNQGSRERQLLFRSLRRLPTEQRSAHKVLSGLKLRRSDSGMGEQLHFV</sequence>
<accession>A0A5A9N8K0</accession>
<dbReference type="InterPro" id="IPR001060">
    <property type="entry name" value="FCH_dom"/>
</dbReference>
<dbReference type="PROSITE" id="PS00479">
    <property type="entry name" value="ZF_DAG_PE_1"/>
    <property type="match status" value="1"/>
</dbReference>
<dbReference type="SUPFAM" id="SSF48350">
    <property type="entry name" value="GTPase activation domain, GAP"/>
    <property type="match status" value="1"/>
</dbReference>
<organism evidence="11 12">
    <name type="scientific">Triplophysa tibetana</name>
    <dbReference type="NCBI Taxonomy" id="1572043"/>
    <lineage>
        <taxon>Eukaryota</taxon>
        <taxon>Metazoa</taxon>
        <taxon>Chordata</taxon>
        <taxon>Craniata</taxon>
        <taxon>Vertebrata</taxon>
        <taxon>Euteleostomi</taxon>
        <taxon>Actinopterygii</taxon>
        <taxon>Neopterygii</taxon>
        <taxon>Teleostei</taxon>
        <taxon>Ostariophysi</taxon>
        <taxon>Cypriniformes</taxon>
        <taxon>Nemacheilidae</taxon>
        <taxon>Triplophysa</taxon>
    </lineage>
</organism>
<dbReference type="InterPro" id="IPR054713">
    <property type="entry name" value="GMIP/FCHO2-like_FCH"/>
</dbReference>
<evidence type="ECO:0000256" key="7">
    <source>
        <dbReference type="SAM" id="MobiDB-lite"/>
    </source>
</evidence>
<gene>
    <name evidence="11" type="ORF">E1301_Tti009774</name>
</gene>
<evidence type="ECO:0000313" key="11">
    <source>
        <dbReference type="EMBL" id="KAA0705361.1"/>
    </source>
</evidence>
<dbReference type="CDD" id="cd20816">
    <property type="entry name" value="C1_GMIP-like"/>
    <property type="match status" value="1"/>
</dbReference>
<dbReference type="InterPro" id="IPR008936">
    <property type="entry name" value="Rho_GTPase_activation_prot"/>
</dbReference>
<keyword evidence="4" id="KW-0862">Zinc</keyword>
<dbReference type="PANTHER" id="PTHR15228:SF16">
    <property type="entry name" value="GEM-INTERACTING PROTEIN"/>
    <property type="match status" value="1"/>
</dbReference>
<dbReference type="PANTHER" id="PTHR15228">
    <property type="entry name" value="SPERMATHECAL PHYSIOLOGY VARIANT"/>
    <property type="match status" value="1"/>
</dbReference>
<keyword evidence="5 6" id="KW-0175">Coiled coil</keyword>
<keyword evidence="12" id="KW-1185">Reference proteome</keyword>
<dbReference type="GO" id="GO:0051056">
    <property type="term" value="P:regulation of small GTPase mediated signal transduction"/>
    <property type="evidence" value="ECO:0007669"/>
    <property type="project" value="UniProtKB-ARBA"/>
</dbReference>
<dbReference type="GO" id="GO:0007165">
    <property type="term" value="P:signal transduction"/>
    <property type="evidence" value="ECO:0007669"/>
    <property type="project" value="InterPro"/>
</dbReference>
<dbReference type="SMART" id="SM00055">
    <property type="entry name" value="FCH"/>
    <property type="match status" value="1"/>
</dbReference>
<feature type="compositionally biased region" description="Low complexity" evidence="7">
    <location>
        <begin position="405"/>
        <end position="414"/>
    </location>
</feature>
<keyword evidence="2" id="KW-0479">Metal-binding</keyword>
<feature type="region of interest" description="Disordered" evidence="7">
    <location>
        <begin position="732"/>
        <end position="807"/>
    </location>
</feature>
<dbReference type="Gene3D" id="1.10.555.10">
    <property type="entry name" value="Rho GTPase activation protein"/>
    <property type="match status" value="1"/>
</dbReference>
<dbReference type="Pfam" id="PF00620">
    <property type="entry name" value="RhoGAP"/>
    <property type="match status" value="1"/>
</dbReference>
<evidence type="ECO:0000256" key="3">
    <source>
        <dbReference type="ARBA" id="ARBA00022771"/>
    </source>
</evidence>
<feature type="region of interest" description="Disordered" evidence="7">
    <location>
        <begin position="353"/>
        <end position="466"/>
    </location>
</feature>
<dbReference type="SMART" id="SM00109">
    <property type="entry name" value="C1"/>
    <property type="match status" value="1"/>
</dbReference>
<dbReference type="InterPro" id="IPR027267">
    <property type="entry name" value="AH/BAR_dom_sf"/>
</dbReference>
<feature type="domain" description="F-BAR" evidence="10">
    <location>
        <begin position="63"/>
        <end position="331"/>
    </location>
</feature>
<name>A0A5A9N8K0_9TELE</name>
<dbReference type="Proteomes" id="UP000324632">
    <property type="component" value="Chromosome 21"/>
</dbReference>
<dbReference type="GO" id="GO:0008270">
    <property type="term" value="F:zinc ion binding"/>
    <property type="evidence" value="ECO:0007669"/>
    <property type="project" value="UniProtKB-KW"/>
</dbReference>
<protein>
    <submittedName>
        <fullName evidence="11">GEM-interacting protein</fullName>
    </submittedName>
</protein>
<dbReference type="InterPro" id="IPR046349">
    <property type="entry name" value="C1-like_sf"/>
</dbReference>
<feature type="compositionally biased region" description="Polar residues" evidence="7">
    <location>
        <begin position="852"/>
        <end position="864"/>
    </location>
</feature>
<feature type="compositionally biased region" description="Basic and acidic residues" evidence="7">
    <location>
        <begin position="383"/>
        <end position="404"/>
    </location>
</feature>
<dbReference type="GO" id="GO:0005096">
    <property type="term" value="F:GTPase activator activity"/>
    <property type="evidence" value="ECO:0007669"/>
    <property type="project" value="UniProtKB-KW"/>
</dbReference>
<proteinExistence type="predicted"/>
<comment type="caution">
    <text evidence="11">The sequence shown here is derived from an EMBL/GenBank/DDBJ whole genome shotgun (WGS) entry which is preliminary data.</text>
</comment>
<keyword evidence="1" id="KW-0343">GTPase activation</keyword>
<dbReference type="AlphaFoldDB" id="A0A5A9N8K0"/>
<evidence type="ECO:0000259" key="8">
    <source>
        <dbReference type="PROSITE" id="PS50081"/>
    </source>
</evidence>
<dbReference type="SMART" id="SM00324">
    <property type="entry name" value="RhoGAP"/>
    <property type="match status" value="1"/>
</dbReference>
<dbReference type="InterPro" id="IPR002219">
    <property type="entry name" value="PKC_DAG/PE"/>
</dbReference>
<dbReference type="PROSITE" id="PS51741">
    <property type="entry name" value="F_BAR"/>
    <property type="match status" value="1"/>
</dbReference>
<feature type="compositionally biased region" description="Acidic residues" evidence="7">
    <location>
        <begin position="434"/>
        <end position="451"/>
    </location>
</feature>
<evidence type="ECO:0000259" key="10">
    <source>
        <dbReference type="PROSITE" id="PS51741"/>
    </source>
</evidence>
<dbReference type="InterPro" id="IPR000198">
    <property type="entry name" value="RhoGAP_dom"/>
</dbReference>
<dbReference type="PROSITE" id="PS50238">
    <property type="entry name" value="RHOGAP"/>
    <property type="match status" value="1"/>
</dbReference>
<dbReference type="InterPro" id="IPR051025">
    <property type="entry name" value="RhoGAP"/>
</dbReference>
<dbReference type="SUPFAM" id="SSF103657">
    <property type="entry name" value="BAR/IMD domain-like"/>
    <property type="match status" value="1"/>
</dbReference>
<feature type="region of interest" description="Disordered" evidence="7">
    <location>
        <begin position="223"/>
        <end position="249"/>
    </location>
</feature>
<feature type="compositionally biased region" description="Pro residues" evidence="7">
    <location>
        <begin position="738"/>
        <end position="750"/>
    </location>
</feature>
<feature type="domain" description="Phorbol-ester/DAG-type" evidence="8">
    <location>
        <begin position="470"/>
        <end position="516"/>
    </location>
</feature>
<keyword evidence="3" id="KW-0863">Zinc-finger</keyword>
<dbReference type="PROSITE" id="PS50081">
    <property type="entry name" value="ZF_DAG_PE_2"/>
    <property type="match status" value="1"/>
</dbReference>
<dbReference type="EMBL" id="SOYY01000021">
    <property type="protein sequence ID" value="KAA0705361.1"/>
    <property type="molecule type" value="Genomic_DNA"/>
</dbReference>
<evidence type="ECO:0000256" key="5">
    <source>
        <dbReference type="ARBA" id="ARBA00023054"/>
    </source>
</evidence>
<feature type="region of interest" description="Disordered" evidence="7">
    <location>
        <begin position="849"/>
        <end position="932"/>
    </location>
</feature>
<dbReference type="Gene3D" id="1.20.1270.60">
    <property type="entry name" value="Arfaptin homology (AH) domain/BAR domain"/>
    <property type="match status" value="1"/>
</dbReference>
<evidence type="ECO:0000313" key="12">
    <source>
        <dbReference type="Proteomes" id="UP000324632"/>
    </source>
</evidence>
<evidence type="ECO:0000256" key="4">
    <source>
        <dbReference type="ARBA" id="ARBA00022833"/>
    </source>
</evidence>